<protein>
    <submittedName>
        <fullName evidence="2">Uncharacterized protein</fullName>
    </submittedName>
</protein>
<name>A0A926NHU0_9BACI</name>
<reference evidence="2" key="1">
    <citation type="submission" date="2020-09" db="EMBL/GenBank/DDBJ databases">
        <title>A novel bacterium of genus Bacillus, isolated from South China Sea.</title>
        <authorList>
            <person name="Huang H."/>
            <person name="Mo K."/>
            <person name="Hu Y."/>
        </authorList>
    </citation>
    <scope>NUCLEOTIDE SEQUENCE</scope>
    <source>
        <strain evidence="2">IB182487</strain>
    </source>
</reference>
<keyword evidence="1" id="KW-0472">Membrane</keyword>
<dbReference type="EMBL" id="JACXAI010000019">
    <property type="protein sequence ID" value="MBD1381581.1"/>
    <property type="molecule type" value="Genomic_DNA"/>
</dbReference>
<comment type="caution">
    <text evidence="2">The sequence shown here is derived from an EMBL/GenBank/DDBJ whole genome shotgun (WGS) entry which is preliminary data.</text>
</comment>
<proteinExistence type="predicted"/>
<keyword evidence="1" id="KW-0812">Transmembrane</keyword>
<evidence type="ECO:0000313" key="2">
    <source>
        <dbReference type="EMBL" id="MBD1381581.1"/>
    </source>
</evidence>
<feature type="transmembrane region" description="Helical" evidence="1">
    <location>
        <begin position="36"/>
        <end position="56"/>
    </location>
</feature>
<evidence type="ECO:0000256" key="1">
    <source>
        <dbReference type="SAM" id="Phobius"/>
    </source>
</evidence>
<dbReference type="AlphaFoldDB" id="A0A926NHU0"/>
<sequence length="65" mass="7477">MMNETGLLMGLCYVLSLVHFLYGYKEAIRITNEEGLVSGWSMVFSFPLAIIFAYFANYFHLSMQP</sequence>
<feature type="transmembrane region" description="Helical" evidence="1">
    <location>
        <begin position="6"/>
        <end position="24"/>
    </location>
</feature>
<dbReference type="RefSeq" id="WP_191159166.1">
    <property type="nucleotide sequence ID" value="NZ_JACXAI010000019.1"/>
</dbReference>
<dbReference type="Proteomes" id="UP000626844">
    <property type="component" value="Unassembled WGS sequence"/>
</dbReference>
<gene>
    <name evidence="2" type="ORF">IC621_15190</name>
</gene>
<keyword evidence="3" id="KW-1185">Reference proteome</keyword>
<keyword evidence="1" id="KW-1133">Transmembrane helix</keyword>
<organism evidence="2 3">
    <name type="scientific">Metabacillus arenae</name>
    <dbReference type="NCBI Taxonomy" id="2771434"/>
    <lineage>
        <taxon>Bacteria</taxon>
        <taxon>Bacillati</taxon>
        <taxon>Bacillota</taxon>
        <taxon>Bacilli</taxon>
        <taxon>Bacillales</taxon>
        <taxon>Bacillaceae</taxon>
        <taxon>Metabacillus</taxon>
    </lineage>
</organism>
<accession>A0A926NHU0</accession>
<evidence type="ECO:0000313" key="3">
    <source>
        <dbReference type="Proteomes" id="UP000626844"/>
    </source>
</evidence>